<comment type="pathway">
    <text evidence="2">Carotenoid biosynthesis.</text>
</comment>
<dbReference type="Pfam" id="PF18916">
    <property type="entry name" value="Lycopene_cyc"/>
    <property type="match status" value="1"/>
</dbReference>
<dbReference type="RefSeq" id="WP_343995135.1">
    <property type="nucleotide sequence ID" value="NZ_BAAANB010000197.1"/>
</dbReference>
<keyword evidence="4" id="KW-0125">Carotenoid biosynthesis</keyword>
<evidence type="ECO:0000256" key="3">
    <source>
        <dbReference type="ARBA" id="ARBA00022692"/>
    </source>
</evidence>
<feature type="region of interest" description="Disordered" evidence="8">
    <location>
        <begin position="97"/>
        <end position="136"/>
    </location>
</feature>
<keyword evidence="12" id="KW-1185">Reference proteome</keyword>
<evidence type="ECO:0000259" key="10">
    <source>
        <dbReference type="Pfam" id="PF18916"/>
    </source>
</evidence>
<keyword evidence="6 9" id="KW-0472">Membrane</keyword>
<feature type="transmembrane region" description="Helical" evidence="9">
    <location>
        <begin position="79"/>
        <end position="96"/>
    </location>
</feature>
<comment type="caution">
    <text evidence="11">The sequence shown here is derived from an EMBL/GenBank/DDBJ whole genome shotgun (WGS) entry which is preliminary data.</text>
</comment>
<dbReference type="EMBL" id="BAAANB010000197">
    <property type="protein sequence ID" value="GAA1505445.1"/>
    <property type="molecule type" value="Genomic_DNA"/>
</dbReference>
<evidence type="ECO:0000313" key="12">
    <source>
        <dbReference type="Proteomes" id="UP001501285"/>
    </source>
</evidence>
<evidence type="ECO:0000256" key="9">
    <source>
        <dbReference type="SAM" id="Phobius"/>
    </source>
</evidence>
<evidence type="ECO:0000256" key="1">
    <source>
        <dbReference type="ARBA" id="ARBA00004141"/>
    </source>
</evidence>
<dbReference type="Proteomes" id="UP001501285">
    <property type="component" value="Unassembled WGS sequence"/>
</dbReference>
<protein>
    <recommendedName>
        <fullName evidence="10">Lycopene cyclase domain-containing protein</fullName>
    </recommendedName>
</protein>
<proteinExistence type="predicted"/>
<reference evidence="12" key="1">
    <citation type="journal article" date="2019" name="Int. J. Syst. Evol. Microbiol.">
        <title>The Global Catalogue of Microorganisms (GCM) 10K type strain sequencing project: providing services to taxonomists for standard genome sequencing and annotation.</title>
        <authorList>
            <consortium name="The Broad Institute Genomics Platform"/>
            <consortium name="The Broad Institute Genome Sequencing Center for Infectious Disease"/>
            <person name="Wu L."/>
            <person name="Ma J."/>
        </authorList>
    </citation>
    <scope>NUCLEOTIDE SEQUENCE [LARGE SCALE GENOMIC DNA]</scope>
    <source>
        <strain evidence="12">JCM 14283</strain>
    </source>
</reference>
<accession>A0ABP4KMU9</accession>
<keyword evidence="5 9" id="KW-1133">Transmembrane helix</keyword>
<comment type="subcellular location">
    <subcellularLocation>
        <location evidence="1">Membrane</location>
        <topology evidence="1">Multi-pass membrane protein</topology>
    </subcellularLocation>
</comment>
<dbReference type="NCBIfam" id="TIGR03462">
    <property type="entry name" value="CarR_dom_SF"/>
    <property type="match status" value="1"/>
</dbReference>
<sequence length="136" mass="15292">MREYTVLAVLAVLAVVALERWSGTRVFARAQFWVSMAIVFGFQVLVDGWLTKLSAPIVIYSPDEFLGIRWPWDVPVEDYLFGFAMVGGAIILWERAKQRRRTSETPAAPTDDTTDDTTDTPRAAPAHEEDACSRDQ</sequence>
<keyword evidence="7" id="KW-0413">Isomerase</keyword>
<evidence type="ECO:0000256" key="7">
    <source>
        <dbReference type="ARBA" id="ARBA00023235"/>
    </source>
</evidence>
<keyword evidence="3 9" id="KW-0812">Transmembrane</keyword>
<dbReference type="InterPro" id="IPR017825">
    <property type="entry name" value="Lycopene_cyclase_dom"/>
</dbReference>
<name>A0ABP4KMU9_9MICO</name>
<gene>
    <name evidence="11" type="ORF">GCM10009740_40210</name>
</gene>
<evidence type="ECO:0000256" key="8">
    <source>
        <dbReference type="SAM" id="MobiDB-lite"/>
    </source>
</evidence>
<evidence type="ECO:0000256" key="4">
    <source>
        <dbReference type="ARBA" id="ARBA00022746"/>
    </source>
</evidence>
<feature type="compositionally biased region" description="Basic and acidic residues" evidence="8">
    <location>
        <begin position="125"/>
        <end position="136"/>
    </location>
</feature>
<evidence type="ECO:0000256" key="2">
    <source>
        <dbReference type="ARBA" id="ARBA00004829"/>
    </source>
</evidence>
<organism evidence="11 12">
    <name type="scientific">Terrabacter terrae</name>
    <dbReference type="NCBI Taxonomy" id="318434"/>
    <lineage>
        <taxon>Bacteria</taxon>
        <taxon>Bacillati</taxon>
        <taxon>Actinomycetota</taxon>
        <taxon>Actinomycetes</taxon>
        <taxon>Micrococcales</taxon>
        <taxon>Intrasporangiaceae</taxon>
        <taxon>Terrabacter</taxon>
    </lineage>
</organism>
<evidence type="ECO:0000256" key="5">
    <source>
        <dbReference type="ARBA" id="ARBA00022989"/>
    </source>
</evidence>
<evidence type="ECO:0000256" key="6">
    <source>
        <dbReference type="ARBA" id="ARBA00023136"/>
    </source>
</evidence>
<feature type="domain" description="Lycopene cyclase" evidence="10">
    <location>
        <begin position="5"/>
        <end position="94"/>
    </location>
</feature>
<evidence type="ECO:0000313" key="11">
    <source>
        <dbReference type="EMBL" id="GAA1505445.1"/>
    </source>
</evidence>